<proteinExistence type="predicted"/>
<organism evidence="1 2">
    <name type="scientific">Acrasis kona</name>
    <dbReference type="NCBI Taxonomy" id="1008807"/>
    <lineage>
        <taxon>Eukaryota</taxon>
        <taxon>Discoba</taxon>
        <taxon>Heterolobosea</taxon>
        <taxon>Tetramitia</taxon>
        <taxon>Eutetramitia</taxon>
        <taxon>Acrasidae</taxon>
        <taxon>Acrasis</taxon>
    </lineage>
</organism>
<sequence length="59" mass="6515">MIELLKPLKIVILTITDPDSSYKLSVSPVITSIIVEEMQSNNVIHKVLHADHNADLGYG</sequence>
<dbReference type="Proteomes" id="UP001431209">
    <property type="component" value="Unassembled WGS sequence"/>
</dbReference>
<keyword evidence="2" id="KW-1185">Reference proteome</keyword>
<evidence type="ECO:0000313" key="1">
    <source>
        <dbReference type="EMBL" id="KAL0482660.1"/>
    </source>
</evidence>
<gene>
    <name evidence="1" type="ORF">AKO1_002653</name>
</gene>
<accession>A0AAW2YZP1</accession>
<protein>
    <submittedName>
        <fullName evidence="1">Uncharacterized protein</fullName>
    </submittedName>
</protein>
<dbReference type="AlphaFoldDB" id="A0AAW2YZP1"/>
<dbReference type="EMBL" id="JAOPGA020000880">
    <property type="protein sequence ID" value="KAL0482660.1"/>
    <property type="molecule type" value="Genomic_DNA"/>
</dbReference>
<name>A0AAW2YZP1_9EUKA</name>
<reference evidence="1 2" key="1">
    <citation type="submission" date="2024-03" db="EMBL/GenBank/DDBJ databases">
        <title>The Acrasis kona genome and developmental transcriptomes reveal deep origins of eukaryotic multicellular pathways.</title>
        <authorList>
            <person name="Sheikh S."/>
            <person name="Fu C.-J."/>
            <person name="Brown M.W."/>
            <person name="Baldauf S.L."/>
        </authorList>
    </citation>
    <scope>NUCLEOTIDE SEQUENCE [LARGE SCALE GENOMIC DNA]</scope>
    <source>
        <strain evidence="1 2">ATCC MYA-3509</strain>
    </source>
</reference>
<evidence type="ECO:0000313" key="2">
    <source>
        <dbReference type="Proteomes" id="UP001431209"/>
    </source>
</evidence>
<comment type="caution">
    <text evidence="1">The sequence shown here is derived from an EMBL/GenBank/DDBJ whole genome shotgun (WGS) entry which is preliminary data.</text>
</comment>